<dbReference type="PANTHER" id="PTHR24006:SF916">
    <property type="entry name" value="USP DOMAIN-CONTAINING PROTEIN"/>
    <property type="match status" value="1"/>
</dbReference>
<keyword evidence="5" id="KW-1185">Reference proteome</keyword>
<protein>
    <submittedName>
        <fullName evidence="4">USP domain-containing protein</fullName>
    </submittedName>
</protein>
<dbReference type="SUPFAM" id="SSF54001">
    <property type="entry name" value="Cysteine proteinases"/>
    <property type="match status" value="1"/>
</dbReference>
<feature type="compositionally biased region" description="Low complexity" evidence="2">
    <location>
        <begin position="57"/>
        <end position="70"/>
    </location>
</feature>
<name>A0A8R1DEN8_CAEJA</name>
<evidence type="ECO:0000256" key="1">
    <source>
        <dbReference type="ARBA" id="ARBA00009085"/>
    </source>
</evidence>
<proteinExistence type="inferred from homology"/>
<dbReference type="GO" id="GO:0004843">
    <property type="term" value="F:cysteine-type deubiquitinase activity"/>
    <property type="evidence" value="ECO:0007669"/>
    <property type="project" value="InterPro"/>
</dbReference>
<sequence>MVGEREGEVSTRKSKRHKSTKNGYRREVFDVGKAVRKIDKACKKAENKRRSVDSDESISADTSSETSESSLGAPIFSTPVETSSDAPSDVVMQLKRTRRRKVSESVTSPIEPKRRSARIKDDEGAILKKGDGIPISDIIKRRKFYSRVDYNRHYFDNLSEKILNKVLTPADQGDCQILTHFTYPVIRRAIVNKSTLCYAISMLQVMTRVPQIYSIIRSHNHKGTQKAKCFLCLLADTFAAKPSLDDFSTFINIIKEIWPTVDVDMMHCVMEAMQHFFDKFDMEFSRQHSKYVYDHNEDFSLTRSFFEIEMVNEFKCTVCDHVFGVKDKAVYLSIDLSRKSNGTMQGYLDNFSLPTAACGIECTYCKADKFTCTTHFSKLPEVLLYFIPRVRTRRNDKDMTVVEVQKEIVVRTKTEEQQYALCAFVTHHGDNGRKGHYKMFEVDNQHPDKPYNEFDDAKVIHDALLTWDMTVVLAMFRKIDAVAKDAPTDIIFDGRGNVVYANEKYVAEANADYRRYQ</sequence>
<feature type="compositionally biased region" description="Basic and acidic residues" evidence="2">
    <location>
        <begin position="36"/>
        <end position="53"/>
    </location>
</feature>
<dbReference type="InterPro" id="IPR050164">
    <property type="entry name" value="Peptidase_C19"/>
</dbReference>
<dbReference type="PANTHER" id="PTHR24006">
    <property type="entry name" value="UBIQUITIN CARBOXYL-TERMINAL HYDROLASE"/>
    <property type="match status" value="1"/>
</dbReference>
<feature type="compositionally biased region" description="Basic and acidic residues" evidence="2">
    <location>
        <begin position="1"/>
        <end position="11"/>
    </location>
</feature>
<accession>A0A8R1DEN8</accession>
<reference evidence="5" key="1">
    <citation type="submission" date="2010-08" db="EMBL/GenBank/DDBJ databases">
        <authorList>
            <consortium name="Caenorhabditis japonica Sequencing Consortium"/>
            <person name="Wilson R.K."/>
        </authorList>
    </citation>
    <scope>NUCLEOTIDE SEQUENCE [LARGE SCALE GENOMIC DNA]</scope>
    <source>
        <strain evidence="5">DF5081</strain>
    </source>
</reference>
<dbReference type="Pfam" id="PF00443">
    <property type="entry name" value="UCH"/>
    <property type="match status" value="1"/>
</dbReference>
<dbReference type="InterPro" id="IPR018200">
    <property type="entry name" value="USP_CS"/>
</dbReference>
<dbReference type="InterPro" id="IPR038765">
    <property type="entry name" value="Papain-like_cys_pep_sf"/>
</dbReference>
<evidence type="ECO:0000259" key="3">
    <source>
        <dbReference type="PROSITE" id="PS50235"/>
    </source>
</evidence>
<dbReference type="Proteomes" id="UP000005237">
    <property type="component" value="Unassembled WGS sequence"/>
</dbReference>
<feature type="domain" description="USP" evidence="3">
    <location>
        <begin position="188"/>
        <end position="478"/>
    </location>
</feature>
<dbReference type="GO" id="GO:0005634">
    <property type="term" value="C:nucleus"/>
    <property type="evidence" value="ECO:0007669"/>
    <property type="project" value="TreeGrafter"/>
</dbReference>
<comment type="similarity">
    <text evidence="1">Belongs to the peptidase C19 family.</text>
</comment>
<organism evidence="4 5">
    <name type="scientific">Caenorhabditis japonica</name>
    <dbReference type="NCBI Taxonomy" id="281687"/>
    <lineage>
        <taxon>Eukaryota</taxon>
        <taxon>Metazoa</taxon>
        <taxon>Ecdysozoa</taxon>
        <taxon>Nematoda</taxon>
        <taxon>Chromadorea</taxon>
        <taxon>Rhabditida</taxon>
        <taxon>Rhabditina</taxon>
        <taxon>Rhabditomorpha</taxon>
        <taxon>Rhabditoidea</taxon>
        <taxon>Rhabditidae</taxon>
        <taxon>Peloderinae</taxon>
        <taxon>Caenorhabditis</taxon>
    </lineage>
</organism>
<dbReference type="AlphaFoldDB" id="A0A8R1DEN8"/>
<dbReference type="GO" id="GO:0005829">
    <property type="term" value="C:cytosol"/>
    <property type="evidence" value="ECO:0007669"/>
    <property type="project" value="TreeGrafter"/>
</dbReference>
<dbReference type="GO" id="GO:0016579">
    <property type="term" value="P:protein deubiquitination"/>
    <property type="evidence" value="ECO:0007669"/>
    <property type="project" value="InterPro"/>
</dbReference>
<dbReference type="EnsemblMetazoa" id="CJA00512.1">
    <property type="protein sequence ID" value="CJA00512.1"/>
    <property type="gene ID" value="WBGene00119716"/>
</dbReference>
<evidence type="ECO:0000313" key="4">
    <source>
        <dbReference type="EnsemblMetazoa" id="CJA00512.1"/>
    </source>
</evidence>
<dbReference type="InterPro" id="IPR001394">
    <property type="entry name" value="Peptidase_C19_UCH"/>
</dbReference>
<dbReference type="Gene3D" id="3.90.70.10">
    <property type="entry name" value="Cysteine proteinases"/>
    <property type="match status" value="1"/>
</dbReference>
<dbReference type="CDD" id="cd02257">
    <property type="entry name" value="Peptidase_C19"/>
    <property type="match status" value="1"/>
</dbReference>
<feature type="region of interest" description="Disordered" evidence="2">
    <location>
        <begin position="1"/>
        <end position="117"/>
    </location>
</feature>
<evidence type="ECO:0000256" key="2">
    <source>
        <dbReference type="SAM" id="MobiDB-lite"/>
    </source>
</evidence>
<dbReference type="InterPro" id="IPR028889">
    <property type="entry name" value="USP"/>
</dbReference>
<reference evidence="4" key="2">
    <citation type="submission" date="2022-06" db="UniProtKB">
        <authorList>
            <consortium name="EnsemblMetazoa"/>
        </authorList>
    </citation>
    <scope>IDENTIFICATION</scope>
    <source>
        <strain evidence="4">DF5081</strain>
    </source>
</reference>
<evidence type="ECO:0000313" key="5">
    <source>
        <dbReference type="Proteomes" id="UP000005237"/>
    </source>
</evidence>
<dbReference type="PROSITE" id="PS50235">
    <property type="entry name" value="USP_3"/>
    <property type="match status" value="1"/>
</dbReference>
<dbReference type="PROSITE" id="PS00973">
    <property type="entry name" value="USP_2"/>
    <property type="match status" value="1"/>
</dbReference>